<reference evidence="4" key="1">
    <citation type="submission" date="2019-03" db="EMBL/GenBank/DDBJ databases">
        <authorList>
            <person name="Mank J."/>
            <person name="Almeida P."/>
        </authorList>
    </citation>
    <scope>NUCLEOTIDE SEQUENCE</scope>
    <source>
        <strain evidence="4">78183</strain>
    </source>
</reference>
<dbReference type="Pfam" id="PF00160">
    <property type="entry name" value="Pro_isomerase"/>
    <property type="match status" value="1"/>
</dbReference>
<dbReference type="Gene3D" id="2.40.100.10">
    <property type="entry name" value="Cyclophilin-like"/>
    <property type="match status" value="2"/>
</dbReference>
<dbReference type="PANTHER" id="PTHR11071:SF447">
    <property type="entry name" value="PEPTIDYL-PROLYL CIS-TRANS ISOMERASE CYP63"/>
    <property type="match status" value="1"/>
</dbReference>
<feature type="region of interest" description="Disordered" evidence="2">
    <location>
        <begin position="232"/>
        <end position="254"/>
    </location>
</feature>
<accession>A0A6N2MUY6</accession>
<dbReference type="GO" id="GO:0016018">
    <property type="term" value="F:cyclosporin A binding"/>
    <property type="evidence" value="ECO:0007669"/>
    <property type="project" value="TreeGrafter"/>
</dbReference>
<name>A0A6N2MUY6_SALVM</name>
<dbReference type="GO" id="GO:0003755">
    <property type="term" value="F:peptidyl-prolyl cis-trans isomerase activity"/>
    <property type="evidence" value="ECO:0007669"/>
    <property type="project" value="InterPro"/>
</dbReference>
<dbReference type="InterPro" id="IPR002130">
    <property type="entry name" value="Cyclophilin-type_PPIase_dom"/>
</dbReference>
<dbReference type="SUPFAM" id="SSF50891">
    <property type="entry name" value="Cyclophilin-like"/>
    <property type="match status" value="1"/>
</dbReference>
<evidence type="ECO:0000256" key="1">
    <source>
        <dbReference type="ARBA" id="ARBA00007365"/>
    </source>
</evidence>
<dbReference type="InterPro" id="IPR029000">
    <property type="entry name" value="Cyclophilin-like_dom_sf"/>
</dbReference>
<feature type="domain" description="PPIase cyclophilin-type" evidence="3">
    <location>
        <begin position="91"/>
        <end position="212"/>
    </location>
</feature>
<protein>
    <recommendedName>
        <fullName evidence="3">PPIase cyclophilin-type domain-containing protein</fullName>
    </recommendedName>
</protein>
<dbReference type="EMBL" id="CAADRP010001974">
    <property type="protein sequence ID" value="VFU58245.1"/>
    <property type="molecule type" value="Genomic_DNA"/>
</dbReference>
<dbReference type="PANTHER" id="PTHR11071">
    <property type="entry name" value="PEPTIDYL-PROLYL CIS-TRANS ISOMERASE"/>
    <property type="match status" value="1"/>
</dbReference>
<evidence type="ECO:0000259" key="3">
    <source>
        <dbReference type="PROSITE" id="PS50072"/>
    </source>
</evidence>
<organism evidence="4">
    <name type="scientific">Salix viminalis</name>
    <name type="common">Common osier</name>
    <name type="synonym">Basket willow</name>
    <dbReference type="NCBI Taxonomy" id="40686"/>
    <lineage>
        <taxon>Eukaryota</taxon>
        <taxon>Viridiplantae</taxon>
        <taxon>Streptophyta</taxon>
        <taxon>Embryophyta</taxon>
        <taxon>Tracheophyta</taxon>
        <taxon>Spermatophyta</taxon>
        <taxon>Magnoliopsida</taxon>
        <taxon>eudicotyledons</taxon>
        <taxon>Gunneridae</taxon>
        <taxon>Pentapetalae</taxon>
        <taxon>rosids</taxon>
        <taxon>fabids</taxon>
        <taxon>Malpighiales</taxon>
        <taxon>Salicaceae</taxon>
        <taxon>Saliceae</taxon>
        <taxon>Salix</taxon>
    </lineage>
</organism>
<dbReference type="PROSITE" id="PS50072">
    <property type="entry name" value="CSA_PPIASE_2"/>
    <property type="match status" value="1"/>
</dbReference>
<comment type="similarity">
    <text evidence="1">Belongs to the cyclophilin-type PPIase family.</text>
</comment>
<dbReference type="GO" id="GO:0006457">
    <property type="term" value="P:protein folding"/>
    <property type="evidence" value="ECO:0007669"/>
    <property type="project" value="TreeGrafter"/>
</dbReference>
<evidence type="ECO:0000313" key="4">
    <source>
        <dbReference type="EMBL" id="VFU58245.1"/>
    </source>
</evidence>
<dbReference type="AlphaFoldDB" id="A0A6N2MUY6"/>
<sequence>MEFSISSNPTLTETVTTFMNFLFHHHNPSIVLSSYLSEGCFDRRQRHLLKNVSSSLVKLVTQTIQEEKKNEKYTKSRCVFRHIHWRELAERIEIELLADQAPKTAQNFLALCAVKGKWAEGGDFSEENDEGERLKHDAPYLLTTASDYHKYTIGSRFFITSNELHELDGKHVVFGRVVRKLNRYKHFLMEGPNVLSSSQHLGSLIDSSLPSEGRHSRKRKSKGLRVVEHYYESRHDQNQRGHSNQSYSRHYHRKSREKTSPGWYSLFSTLTGAIKCKKVSDFWLVHKFHNENPNYLNLKTNVVVTS</sequence>
<proteinExistence type="inferred from homology"/>
<dbReference type="GO" id="GO:0005737">
    <property type="term" value="C:cytoplasm"/>
    <property type="evidence" value="ECO:0007669"/>
    <property type="project" value="TreeGrafter"/>
</dbReference>
<evidence type="ECO:0000256" key="2">
    <source>
        <dbReference type="SAM" id="MobiDB-lite"/>
    </source>
</evidence>
<gene>
    <name evidence="4" type="ORF">SVIM_LOCUS424631</name>
</gene>